<proteinExistence type="predicted"/>
<keyword evidence="2" id="KW-1185">Reference proteome</keyword>
<dbReference type="Proteomes" id="UP001175228">
    <property type="component" value="Unassembled WGS sequence"/>
</dbReference>
<dbReference type="EMBL" id="JAUEPU010000029">
    <property type="protein sequence ID" value="KAK0492495.1"/>
    <property type="molecule type" value="Genomic_DNA"/>
</dbReference>
<sequence length="118" mass="13425">MDGILSNSKDTLETLTPNWVIAAKNLDIGYMYTQEACQIFQILNFPALHNLMLQGLPDYKVDSSMIFIDMMKYLPIEQLDKLSLLSIDFHLGDLPDHDLVKDSSIAKESLPILLQFVH</sequence>
<protein>
    <submittedName>
        <fullName evidence="1">Uncharacterized protein</fullName>
    </submittedName>
</protein>
<reference evidence="1" key="1">
    <citation type="submission" date="2023-06" db="EMBL/GenBank/DDBJ databases">
        <authorList>
            <consortium name="Lawrence Berkeley National Laboratory"/>
            <person name="Ahrendt S."/>
            <person name="Sahu N."/>
            <person name="Indic B."/>
            <person name="Wong-Bajracharya J."/>
            <person name="Merenyi Z."/>
            <person name="Ke H.-M."/>
            <person name="Monk M."/>
            <person name="Kocsube S."/>
            <person name="Drula E."/>
            <person name="Lipzen A."/>
            <person name="Balint B."/>
            <person name="Henrissat B."/>
            <person name="Andreopoulos B."/>
            <person name="Martin F.M."/>
            <person name="Harder C.B."/>
            <person name="Rigling D."/>
            <person name="Ford K.L."/>
            <person name="Foster G.D."/>
            <person name="Pangilinan J."/>
            <person name="Papanicolaou A."/>
            <person name="Barry K."/>
            <person name="LaButti K."/>
            <person name="Viragh M."/>
            <person name="Koriabine M."/>
            <person name="Yan M."/>
            <person name="Riley R."/>
            <person name="Champramary S."/>
            <person name="Plett K.L."/>
            <person name="Tsai I.J."/>
            <person name="Slot J."/>
            <person name="Sipos G."/>
            <person name="Plett J."/>
            <person name="Nagy L.G."/>
            <person name="Grigoriev I.V."/>
        </authorList>
    </citation>
    <scope>NUCLEOTIDE SEQUENCE</scope>
    <source>
        <strain evidence="1">HWK02</strain>
    </source>
</reference>
<name>A0AA39UTR6_9AGAR</name>
<dbReference type="AlphaFoldDB" id="A0AA39UTR6"/>
<comment type="caution">
    <text evidence="1">The sequence shown here is derived from an EMBL/GenBank/DDBJ whole genome shotgun (WGS) entry which is preliminary data.</text>
</comment>
<evidence type="ECO:0000313" key="2">
    <source>
        <dbReference type="Proteomes" id="UP001175228"/>
    </source>
</evidence>
<evidence type="ECO:0000313" key="1">
    <source>
        <dbReference type="EMBL" id="KAK0492495.1"/>
    </source>
</evidence>
<accession>A0AA39UTR6</accession>
<organism evidence="1 2">
    <name type="scientific">Armillaria luteobubalina</name>
    <dbReference type="NCBI Taxonomy" id="153913"/>
    <lineage>
        <taxon>Eukaryota</taxon>
        <taxon>Fungi</taxon>
        <taxon>Dikarya</taxon>
        <taxon>Basidiomycota</taxon>
        <taxon>Agaricomycotina</taxon>
        <taxon>Agaricomycetes</taxon>
        <taxon>Agaricomycetidae</taxon>
        <taxon>Agaricales</taxon>
        <taxon>Marasmiineae</taxon>
        <taxon>Physalacriaceae</taxon>
        <taxon>Armillaria</taxon>
    </lineage>
</organism>
<gene>
    <name evidence="1" type="ORF">EDD18DRAFT_1357751</name>
</gene>